<evidence type="ECO:0000256" key="1">
    <source>
        <dbReference type="ARBA" id="ARBA00022490"/>
    </source>
</evidence>
<evidence type="ECO:0000256" key="6">
    <source>
        <dbReference type="ARBA" id="ARBA00022694"/>
    </source>
</evidence>
<dbReference type="InterPro" id="IPR047785">
    <property type="entry name" value="tRNA_MNMC2"/>
</dbReference>
<dbReference type="GO" id="GO:0032259">
    <property type="term" value="P:methylation"/>
    <property type="evidence" value="ECO:0007669"/>
    <property type="project" value="UniProtKB-KW"/>
</dbReference>
<proteinExistence type="inferred from homology"/>
<keyword evidence="1 10" id="KW-0963">Cytoplasm</keyword>
<dbReference type="InterPro" id="IPR006076">
    <property type="entry name" value="FAD-dep_OxRdtase"/>
</dbReference>
<dbReference type="GO" id="GO:0004808">
    <property type="term" value="F:tRNA (5-methylaminomethyl-2-thiouridylate)(34)-methyltransferase activity"/>
    <property type="evidence" value="ECO:0007669"/>
    <property type="project" value="UniProtKB-EC"/>
</dbReference>
<sequence length="674" mass="75474">MGEISIRHATLNWNEQGTPVSREFDDVYFSNQDGPEETKYVFLTGNQIPERFSTHSKSHFVIAETGFGTGLNFITLWDAFRRFKTANPQSALKRLHFISFEKYPLTREDLTTVQQTWPQFAELCAELRQIWPLATAGCHRLYLDNEQVMLDLWFGDVNQLLPTLDYSIHAKVDAWFLDGFAPSKNPDMWTPLLFNHMAKLAADNGTFATFTAAGFVRRGLQDAGFKVSRIKGFGHKREMLVGIKDADTIVKQPHPAPWYARPPADNPQDVAIIGGGIASAMTALSLLRRGAKVTLYCADAAPAQSASGNHQGVLYPLMVKDNSPLTQFFTQAFTFARQTYDSLLNKDIDFDHRWCGVIQLGHNLKNKRRNDAILASKPLPQIVTGFSQPEAETACGLPVGCDGIHYPMGGWLSPLQLTTNALAYAETLGMKTYYQSQLIKLERMEQSWSLSFKHGKTVQHATVILAMGYQVSDITQAATLPLTLVRGQVSQVPTSPELSSLQQVLCYDGYLTPVDQQRQFHCLGASHGRDDGQTDYRQTEQEENRQRLINCLPNLAWPQHVDISDNIARCSIRSAVRDHFPLLGALPDYSRLLEVYQHLEHRVKKHEGIEQAPIWPDLYLIAGLGSRGLCSAPLLAEILAGQIFDEPLPMTADLLEALSPNRKWIKKLLKGAPL</sequence>
<keyword evidence="3 10" id="KW-0285">Flavoprotein</keyword>
<feature type="domain" description="MnmC-like methyltransferase" evidence="12">
    <location>
        <begin position="118"/>
        <end position="244"/>
    </location>
</feature>
<comment type="similarity">
    <text evidence="10">In the C-terminal section; belongs to the DAO family.</text>
</comment>
<dbReference type="GO" id="GO:0002098">
    <property type="term" value="P:tRNA wobble uridine modification"/>
    <property type="evidence" value="ECO:0007669"/>
    <property type="project" value="TreeGrafter"/>
</dbReference>
<keyword evidence="8 10" id="KW-0560">Oxidoreductase</keyword>
<dbReference type="InterPro" id="IPR023032">
    <property type="entry name" value="tRNA_MAMT_biosynth_bifunc_MnmC"/>
</dbReference>
<keyword evidence="4 10" id="KW-0808">Transferase</keyword>
<keyword evidence="5 10" id="KW-0949">S-adenosyl-L-methionine</keyword>
<dbReference type="RefSeq" id="WP_074820739.1">
    <property type="nucleotide sequence ID" value="NZ_FOLW01000002.1"/>
</dbReference>
<evidence type="ECO:0000259" key="12">
    <source>
        <dbReference type="Pfam" id="PF05430"/>
    </source>
</evidence>
<comment type="function">
    <text evidence="10">Catalyzes the last two steps in the biosynthesis of 5-methylaminomethyl-2-thiouridine (mnm(5)s(2)U) at the wobble position (U34) in tRNA. Catalyzes the FAD-dependent demodification of cmnm(5)s(2)U34 to nm(5)s(2)U34, followed by the transfer of a methyl group from S-adenosyl-L-methionine to nm(5)s(2)U34, to form mnm(5)s(2)U34.</text>
</comment>
<feature type="region of interest" description="tRNA (mnm(5)s(2)U34)-methyltransferase" evidence="10">
    <location>
        <begin position="1"/>
        <end position="245"/>
    </location>
</feature>
<comment type="subcellular location">
    <subcellularLocation>
        <location evidence="10">Cytoplasm</location>
    </subcellularLocation>
</comment>
<dbReference type="InterPro" id="IPR008471">
    <property type="entry name" value="MnmC-like_methylTransf"/>
</dbReference>
<dbReference type="Gene3D" id="3.40.50.150">
    <property type="entry name" value="Vaccinia Virus protein VP39"/>
    <property type="match status" value="1"/>
</dbReference>
<dbReference type="Gene3D" id="3.30.9.10">
    <property type="entry name" value="D-Amino Acid Oxidase, subunit A, domain 2"/>
    <property type="match status" value="1"/>
</dbReference>
<keyword evidence="7 10" id="KW-0274">FAD</keyword>
<dbReference type="InterPro" id="IPR036188">
    <property type="entry name" value="FAD/NAD-bd_sf"/>
</dbReference>
<comment type="caution">
    <text evidence="13">The sequence shown here is derived from an EMBL/GenBank/DDBJ whole genome shotgun (WGS) entry which is preliminary data.</text>
</comment>
<dbReference type="Pfam" id="PF05430">
    <property type="entry name" value="Methyltransf_30"/>
    <property type="match status" value="1"/>
</dbReference>
<evidence type="ECO:0000256" key="7">
    <source>
        <dbReference type="ARBA" id="ARBA00022827"/>
    </source>
</evidence>
<feature type="region of interest" description="FAD-dependent cmnm(5)s(2)U34 oxidoreductase" evidence="10">
    <location>
        <begin position="273"/>
        <end position="674"/>
    </location>
</feature>
<dbReference type="NCBIfam" id="NF002484">
    <property type="entry name" value="PRK01747.1-5"/>
    <property type="match status" value="1"/>
</dbReference>
<evidence type="ECO:0000256" key="5">
    <source>
        <dbReference type="ARBA" id="ARBA00022691"/>
    </source>
</evidence>
<evidence type="ECO:0000256" key="8">
    <source>
        <dbReference type="ARBA" id="ARBA00023002"/>
    </source>
</evidence>
<dbReference type="GO" id="GO:0005737">
    <property type="term" value="C:cytoplasm"/>
    <property type="evidence" value="ECO:0007669"/>
    <property type="project" value="UniProtKB-SubCell"/>
</dbReference>
<dbReference type="EC" id="2.1.1.61" evidence="10"/>
<dbReference type="PANTHER" id="PTHR13847:SF283">
    <property type="entry name" value="TRNA 5-METHYLAMINOMETHYL-2-THIOURIDINE BIOSYNTHESIS BIFUNCTIONAL PROTEIN MNMC"/>
    <property type="match status" value="1"/>
</dbReference>
<name>A0AAJ5BG98_9GAMM</name>
<evidence type="ECO:0000256" key="4">
    <source>
        <dbReference type="ARBA" id="ARBA00022679"/>
    </source>
</evidence>
<reference evidence="13 14" key="1">
    <citation type="submission" date="2016-10" db="EMBL/GenBank/DDBJ databases">
        <authorList>
            <person name="Varghese N."/>
            <person name="Submissions S."/>
        </authorList>
    </citation>
    <scope>NUCLEOTIDE SEQUENCE [LARGE SCALE GENOMIC DNA]</scope>
    <source>
        <strain evidence="13 14">DSM 5563</strain>
    </source>
</reference>
<dbReference type="PANTHER" id="PTHR13847">
    <property type="entry name" value="SARCOSINE DEHYDROGENASE-RELATED"/>
    <property type="match status" value="1"/>
</dbReference>
<dbReference type="InterPro" id="IPR017610">
    <property type="entry name" value="tRNA_S-uridine_synth_MnmC_C"/>
</dbReference>
<dbReference type="Proteomes" id="UP000226420">
    <property type="component" value="Unassembled WGS sequence"/>
</dbReference>
<dbReference type="SUPFAM" id="SSF51905">
    <property type="entry name" value="FAD/NAD(P)-binding domain"/>
    <property type="match status" value="1"/>
</dbReference>
<dbReference type="FunFam" id="3.40.50.150:FF:000107">
    <property type="entry name" value="tRNA 5-methylaminomethyl-2-thiouridine biosynthesis bifunctional protein MnmC"/>
    <property type="match status" value="1"/>
</dbReference>
<dbReference type="HAMAP" id="MF_01102">
    <property type="entry name" value="MnmC"/>
    <property type="match status" value="1"/>
</dbReference>
<organism evidence="13 14">
    <name type="scientific">Pragia fontium DSM 5563 = ATCC 49100</name>
    <dbReference type="NCBI Taxonomy" id="1122977"/>
    <lineage>
        <taxon>Bacteria</taxon>
        <taxon>Pseudomonadati</taxon>
        <taxon>Pseudomonadota</taxon>
        <taxon>Gammaproteobacteria</taxon>
        <taxon>Enterobacterales</taxon>
        <taxon>Budviciaceae</taxon>
        <taxon>Pragia</taxon>
    </lineage>
</organism>
<keyword evidence="9 10" id="KW-0511">Multifunctional enzyme</keyword>
<dbReference type="AlphaFoldDB" id="A0AAJ5BG98"/>
<comment type="cofactor">
    <cofactor evidence="10">
        <name>FAD</name>
        <dbReference type="ChEBI" id="CHEBI:57692"/>
    </cofactor>
</comment>
<evidence type="ECO:0000256" key="2">
    <source>
        <dbReference type="ARBA" id="ARBA00022603"/>
    </source>
</evidence>
<dbReference type="GO" id="GO:0016645">
    <property type="term" value="F:oxidoreductase activity, acting on the CH-NH group of donors"/>
    <property type="evidence" value="ECO:0007669"/>
    <property type="project" value="InterPro"/>
</dbReference>
<evidence type="ECO:0000256" key="3">
    <source>
        <dbReference type="ARBA" id="ARBA00022630"/>
    </source>
</evidence>
<dbReference type="NCBIfam" id="NF002481">
    <property type="entry name" value="PRK01747.1-2"/>
    <property type="match status" value="1"/>
</dbReference>
<evidence type="ECO:0000256" key="9">
    <source>
        <dbReference type="ARBA" id="ARBA00023268"/>
    </source>
</evidence>
<gene>
    <name evidence="10" type="primary">mnmC</name>
    <name evidence="13" type="ORF">SAMN02745723_10298</name>
</gene>
<keyword evidence="2 10" id="KW-0489">Methyltransferase</keyword>
<evidence type="ECO:0000259" key="11">
    <source>
        <dbReference type="Pfam" id="PF01266"/>
    </source>
</evidence>
<dbReference type="Pfam" id="PF01266">
    <property type="entry name" value="DAO"/>
    <property type="match status" value="1"/>
</dbReference>
<protein>
    <recommendedName>
        <fullName evidence="10">tRNA 5-methylaminomethyl-2-thiouridine biosynthesis bifunctional protein MnmC</fullName>
        <shortName evidence="10">tRNA mnm(5)s(2)U biosynthesis bifunctional protein</shortName>
    </recommendedName>
    <domain>
        <recommendedName>
            <fullName evidence="10">tRNA (mnm(5)s(2)U34)-methyltransferase</fullName>
            <ecNumber evidence="10">2.1.1.61</ecNumber>
        </recommendedName>
    </domain>
    <domain>
        <recommendedName>
            <fullName evidence="10">FAD-dependent cmnm(5)s(2)U34 oxidoreductase</fullName>
            <ecNumber evidence="10">1.5.-.-</ecNumber>
        </recommendedName>
    </domain>
</protein>
<evidence type="ECO:0000313" key="13">
    <source>
        <dbReference type="EMBL" id="SFC33215.1"/>
    </source>
</evidence>
<dbReference type="InterPro" id="IPR029063">
    <property type="entry name" value="SAM-dependent_MTases_sf"/>
</dbReference>
<comment type="catalytic activity">
    <reaction evidence="10">
        <text>5-aminomethyl-2-thiouridine(34) in tRNA + S-adenosyl-L-methionine = 5-methylaminomethyl-2-thiouridine(34) in tRNA + S-adenosyl-L-homocysteine + H(+)</text>
        <dbReference type="Rhea" id="RHEA:19569"/>
        <dbReference type="Rhea" id="RHEA-COMP:10195"/>
        <dbReference type="Rhea" id="RHEA-COMP:10197"/>
        <dbReference type="ChEBI" id="CHEBI:15378"/>
        <dbReference type="ChEBI" id="CHEBI:57856"/>
        <dbReference type="ChEBI" id="CHEBI:59789"/>
        <dbReference type="ChEBI" id="CHEBI:74454"/>
        <dbReference type="ChEBI" id="CHEBI:74455"/>
        <dbReference type="EC" id="2.1.1.61"/>
    </reaction>
</comment>
<evidence type="ECO:0000313" key="14">
    <source>
        <dbReference type="Proteomes" id="UP000226420"/>
    </source>
</evidence>
<dbReference type="NCBIfam" id="TIGR03197">
    <property type="entry name" value="MnmC_Cterm"/>
    <property type="match status" value="1"/>
</dbReference>
<dbReference type="EMBL" id="FOLW01000002">
    <property type="protein sequence ID" value="SFC33215.1"/>
    <property type="molecule type" value="Genomic_DNA"/>
</dbReference>
<dbReference type="EC" id="1.5.-.-" evidence="10"/>
<feature type="domain" description="FAD dependent oxidoreductase" evidence="11">
    <location>
        <begin position="269"/>
        <end position="640"/>
    </location>
</feature>
<comment type="similarity">
    <text evidence="10">In the N-terminal section; belongs to the methyltransferase superfamily. tRNA (mnm(5)s(2)U34)-methyltransferase family.</text>
</comment>
<keyword evidence="6 10" id="KW-0819">tRNA processing</keyword>
<accession>A0AAJ5BG98</accession>
<evidence type="ECO:0000256" key="10">
    <source>
        <dbReference type="HAMAP-Rule" id="MF_01102"/>
    </source>
</evidence>
<dbReference type="GO" id="GO:0050660">
    <property type="term" value="F:flavin adenine dinucleotide binding"/>
    <property type="evidence" value="ECO:0007669"/>
    <property type="project" value="UniProtKB-UniRule"/>
</dbReference>
<dbReference type="Gene3D" id="3.50.50.60">
    <property type="entry name" value="FAD/NAD(P)-binding domain"/>
    <property type="match status" value="1"/>
</dbReference>
<dbReference type="NCBIfam" id="NF033855">
    <property type="entry name" value="tRNA_MNMC2"/>
    <property type="match status" value="1"/>
</dbReference>